<evidence type="ECO:0000313" key="2">
    <source>
        <dbReference type="EMBL" id="XDQ62037.1"/>
    </source>
</evidence>
<feature type="compositionally biased region" description="Basic and acidic residues" evidence="1">
    <location>
        <begin position="8"/>
        <end position="18"/>
    </location>
</feature>
<proteinExistence type="predicted"/>
<organism evidence="2">
    <name type="scientific">Streptomyces sp. R35</name>
    <dbReference type="NCBI Taxonomy" id="3238630"/>
    <lineage>
        <taxon>Bacteria</taxon>
        <taxon>Bacillati</taxon>
        <taxon>Actinomycetota</taxon>
        <taxon>Actinomycetes</taxon>
        <taxon>Kitasatosporales</taxon>
        <taxon>Streptomycetaceae</taxon>
        <taxon>Streptomyces</taxon>
    </lineage>
</organism>
<dbReference type="AlphaFoldDB" id="A0AB39S105"/>
<reference evidence="2" key="1">
    <citation type="submission" date="2024-07" db="EMBL/GenBank/DDBJ databases">
        <authorList>
            <person name="Yu S.T."/>
        </authorList>
    </citation>
    <scope>NUCLEOTIDE SEQUENCE</scope>
    <source>
        <strain evidence="2">R35</strain>
    </source>
</reference>
<dbReference type="RefSeq" id="WP_369258333.1">
    <property type="nucleotide sequence ID" value="NZ_CP163440.1"/>
</dbReference>
<protein>
    <submittedName>
        <fullName evidence="2">Uncharacterized protein</fullName>
    </submittedName>
</protein>
<sequence>MSPLGRKMPHDGTGDRLRSGGLTEQQPQPMPPPENLVPHEPRQLRSRPTDHLNGEPTGQLHATLMTGQFDERLVEDLAGGGRIACLDQLPSPLIPVVRRITVVRYVTV</sequence>
<feature type="region of interest" description="Disordered" evidence="1">
    <location>
        <begin position="1"/>
        <end position="58"/>
    </location>
</feature>
<gene>
    <name evidence="2" type="ORF">AB5J50_15120</name>
</gene>
<accession>A0AB39S105</accession>
<evidence type="ECO:0000256" key="1">
    <source>
        <dbReference type="SAM" id="MobiDB-lite"/>
    </source>
</evidence>
<feature type="compositionally biased region" description="Basic and acidic residues" evidence="1">
    <location>
        <begin position="37"/>
        <end position="53"/>
    </location>
</feature>
<name>A0AB39S105_9ACTN</name>
<dbReference type="EMBL" id="CP163440">
    <property type="protein sequence ID" value="XDQ62037.1"/>
    <property type="molecule type" value="Genomic_DNA"/>
</dbReference>